<proteinExistence type="predicted"/>
<name>A0A1G2E2P0_9BACT</name>
<comment type="caution">
    <text evidence="2">The sequence shown here is derived from an EMBL/GenBank/DDBJ whole genome shotgun (WGS) entry which is preliminary data.</text>
</comment>
<evidence type="ECO:0000313" key="3">
    <source>
        <dbReference type="Proteomes" id="UP000178106"/>
    </source>
</evidence>
<organism evidence="2 3">
    <name type="scientific">Candidatus Lloydbacteria bacterium RIFOXYC12_FULL_46_25</name>
    <dbReference type="NCBI Taxonomy" id="1798670"/>
    <lineage>
        <taxon>Bacteria</taxon>
        <taxon>Candidatus Lloydiibacteriota</taxon>
    </lineage>
</organism>
<gene>
    <name evidence="2" type="ORF">A2494_02310</name>
</gene>
<feature type="region of interest" description="Disordered" evidence="1">
    <location>
        <begin position="1"/>
        <end position="64"/>
    </location>
</feature>
<accession>A0A1G2E2P0</accession>
<evidence type="ECO:0000313" key="2">
    <source>
        <dbReference type="EMBL" id="OGZ20063.1"/>
    </source>
</evidence>
<protein>
    <submittedName>
        <fullName evidence="2">Uncharacterized protein</fullName>
    </submittedName>
</protein>
<feature type="compositionally biased region" description="Polar residues" evidence="1">
    <location>
        <begin position="42"/>
        <end position="57"/>
    </location>
</feature>
<sequence length="64" mass="6842">MQKNIVPFGAKHAVSPPPMASPDVVYSRAEQRGMWDQGELGKSSTFGGTTYRTSEGDSGSDEAH</sequence>
<dbReference type="AlphaFoldDB" id="A0A1G2E2P0"/>
<reference evidence="2 3" key="1">
    <citation type="journal article" date="2016" name="Nat. Commun.">
        <title>Thousands of microbial genomes shed light on interconnected biogeochemical processes in an aquifer system.</title>
        <authorList>
            <person name="Anantharaman K."/>
            <person name="Brown C.T."/>
            <person name="Hug L.A."/>
            <person name="Sharon I."/>
            <person name="Castelle C.J."/>
            <person name="Probst A.J."/>
            <person name="Thomas B.C."/>
            <person name="Singh A."/>
            <person name="Wilkins M.J."/>
            <person name="Karaoz U."/>
            <person name="Brodie E.L."/>
            <person name="Williams K.H."/>
            <person name="Hubbard S.S."/>
            <person name="Banfield J.F."/>
        </authorList>
    </citation>
    <scope>NUCLEOTIDE SEQUENCE [LARGE SCALE GENOMIC DNA]</scope>
</reference>
<dbReference type="Proteomes" id="UP000178106">
    <property type="component" value="Unassembled WGS sequence"/>
</dbReference>
<dbReference type="EMBL" id="MHLU01000033">
    <property type="protein sequence ID" value="OGZ20063.1"/>
    <property type="molecule type" value="Genomic_DNA"/>
</dbReference>
<evidence type="ECO:0000256" key="1">
    <source>
        <dbReference type="SAM" id="MobiDB-lite"/>
    </source>
</evidence>